<keyword evidence="7" id="KW-0175">Coiled coil</keyword>
<dbReference type="SUPFAM" id="SSF51261">
    <property type="entry name" value="Duplicated hybrid motif"/>
    <property type="match status" value="1"/>
</dbReference>
<keyword evidence="5" id="KW-0862">Zinc</keyword>
<evidence type="ECO:0000259" key="9">
    <source>
        <dbReference type="Pfam" id="PF01551"/>
    </source>
</evidence>
<name>A0A317E9B5_9PROT</name>
<dbReference type="EMBL" id="QGLF01000002">
    <property type="protein sequence ID" value="PWR21705.1"/>
    <property type="molecule type" value="Genomic_DNA"/>
</dbReference>
<evidence type="ECO:0000256" key="7">
    <source>
        <dbReference type="SAM" id="Coils"/>
    </source>
</evidence>
<evidence type="ECO:0000256" key="8">
    <source>
        <dbReference type="SAM" id="MobiDB-lite"/>
    </source>
</evidence>
<sequence>MLTGALVLGLALPAAGQQADPENLRAVQAELDAARRRQAEAAGEQARLAAEIERLRDQLVQRAAVLRQREGEADALERRLAELGASEAEKLAALADRRAALSRLLGALTRLSRRPPVLLMARRQNALEIAHTGTVLRDLVPELRSRAHALSRELNGLTALRARLAADRAALDATLAALALERGEIDRLLAKKAEDGKRLATLVQAESKRVDELAAKAKSIEDLIAAVEKARREREAAEAAANARRAAELAAAETAARRPGQEAVAAEAPATPAAAPRPAVMARFASLKGKLPWPAAGEITTRFGDRQANGLTAKGFRIATRAGARVTAPAAGDVAFAAPFSGYGQLLILSQGDGYHLLLAGMERIDVTVGQKVLAGEPVGQMEGAEQGTRPVLYVELRHNGEPVDLTPWLGPGATKVSG</sequence>
<dbReference type="PANTHER" id="PTHR21666">
    <property type="entry name" value="PEPTIDASE-RELATED"/>
    <property type="match status" value="1"/>
</dbReference>
<protein>
    <recommendedName>
        <fullName evidence="9">M23ase beta-sheet core domain-containing protein</fullName>
    </recommendedName>
</protein>
<dbReference type="CDD" id="cd12797">
    <property type="entry name" value="M23_peptidase"/>
    <property type="match status" value="1"/>
</dbReference>
<dbReference type="PANTHER" id="PTHR21666:SF288">
    <property type="entry name" value="CELL DIVISION PROTEIN YTFB"/>
    <property type="match status" value="1"/>
</dbReference>
<keyword evidence="3" id="KW-0479">Metal-binding</keyword>
<keyword evidence="4" id="KW-0378">Hydrolase</keyword>
<feature type="domain" description="M23ase beta-sheet core" evidence="9">
    <location>
        <begin position="314"/>
        <end position="405"/>
    </location>
</feature>
<gene>
    <name evidence="10" type="ORF">DKG75_06820</name>
</gene>
<evidence type="ECO:0000256" key="5">
    <source>
        <dbReference type="ARBA" id="ARBA00022833"/>
    </source>
</evidence>
<organism evidence="10 11">
    <name type="scientific">Zavarzinia compransoris</name>
    <dbReference type="NCBI Taxonomy" id="1264899"/>
    <lineage>
        <taxon>Bacteria</taxon>
        <taxon>Pseudomonadati</taxon>
        <taxon>Pseudomonadota</taxon>
        <taxon>Alphaproteobacteria</taxon>
        <taxon>Rhodospirillales</taxon>
        <taxon>Zavarziniaceae</taxon>
        <taxon>Zavarzinia</taxon>
    </lineage>
</organism>
<feature type="coiled-coil region" evidence="7">
    <location>
        <begin position="24"/>
        <end position="86"/>
    </location>
</feature>
<dbReference type="InterPro" id="IPR011055">
    <property type="entry name" value="Dup_hybrid_motif"/>
</dbReference>
<dbReference type="GO" id="GO:0046872">
    <property type="term" value="F:metal ion binding"/>
    <property type="evidence" value="ECO:0007669"/>
    <property type="project" value="UniProtKB-KW"/>
</dbReference>
<dbReference type="Pfam" id="PF01551">
    <property type="entry name" value="Peptidase_M23"/>
    <property type="match status" value="1"/>
</dbReference>
<dbReference type="Gene3D" id="2.70.70.10">
    <property type="entry name" value="Glucose Permease (Domain IIA)"/>
    <property type="match status" value="1"/>
</dbReference>
<dbReference type="OrthoDB" id="9809144at2"/>
<dbReference type="InterPro" id="IPR016047">
    <property type="entry name" value="M23ase_b-sheet_dom"/>
</dbReference>
<keyword evidence="11" id="KW-1185">Reference proteome</keyword>
<dbReference type="Proteomes" id="UP000246077">
    <property type="component" value="Unassembled WGS sequence"/>
</dbReference>
<accession>A0A317E9B5</accession>
<evidence type="ECO:0000256" key="4">
    <source>
        <dbReference type="ARBA" id="ARBA00022801"/>
    </source>
</evidence>
<keyword evidence="2" id="KW-0645">Protease</keyword>
<evidence type="ECO:0000313" key="11">
    <source>
        <dbReference type="Proteomes" id="UP000246077"/>
    </source>
</evidence>
<comment type="cofactor">
    <cofactor evidence="1">
        <name>Zn(2+)</name>
        <dbReference type="ChEBI" id="CHEBI:29105"/>
    </cofactor>
</comment>
<feature type="coiled-coil region" evidence="7">
    <location>
        <begin position="203"/>
        <end position="247"/>
    </location>
</feature>
<dbReference type="GO" id="GO:0006508">
    <property type="term" value="P:proteolysis"/>
    <property type="evidence" value="ECO:0007669"/>
    <property type="project" value="UniProtKB-KW"/>
</dbReference>
<evidence type="ECO:0000256" key="6">
    <source>
        <dbReference type="ARBA" id="ARBA00023049"/>
    </source>
</evidence>
<evidence type="ECO:0000256" key="2">
    <source>
        <dbReference type="ARBA" id="ARBA00022670"/>
    </source>
</evidence>
<comment type="caution">
    <text evidence="10">The sequence shown here is derived from an EMBL/GenBank/DDBJ whole genome shotgun (WGS) entry which is preliminary data.</text>
</comment>
<proteinExistence type="predicted"/>
<evidence type="ECO:0000313" key="10">
    <source>
        <dbReference type="EMBL" id="PWR21705.1"/>
    </source>
</evidence>
<dbReference type="RefSeq" id="WP_109920350.1">
    <property type="nucleotide sequence ID" value="NZ_QGLF01000002.1"/>
</dbReference>
<dbReference type="InterPro" id="IPR050570">
    <property type="entry name" value="Cell_wall_metabolism_enzyme"/>
</dbReference>
<dbReference type="GO" id="GO:0004222">
    <property type="term" value="F:metalloendopeptidase activity"/>
    <property type="evidence" value="ECO:0007669"/>
    <property type="project" value="TreeGrafter"/>
</dbReference>
<feature type="region of interest" description="Disordered" evidence="8">
    <location>
        <begin position="251"/>
        <end position="270"/>
    </location>
</feature>
<evidence type="ECO:0000256" key="3">
    <source>
        <dbReference type="ARBA" id="ARBA00022723"/>
    </source>
</evidence>
<keyword evidence="6" id="KW-0482">Metalloprotease</keyword>
<evidence type="ECO:0000256" key="1">
    <source>
        <dbReference type="ARBA" id="ARBA00001947"/>
    </source>
</evidence>
<reference evidence="11" key="1">
    <citation type="submission" date="2018-05" db="EMBL/GenBank/DDBJ databases">
        <title>Zavarzinia sp. HR-AS.</title>
        <authorList>
            <person name="Lee Y."/>
            <person name="Jeon C.O."/>
        </authorList>
    </citation>
    <scope>NUCLEOTIDE SEQUENCE [LARGE SCALE GENOMIC DNA]</scope>
    <source>
        <strain evidence="11">DSM 1231</strain>
    </source>
</reference>
<dbReference type="AlphaFoldDB" id="A0A317E9B5"/>
<feature type="compositionally biased region" description="Low complexity" evidence="8">
    <location>
        <begin position="261"/>
        <end position="270"/>
    </location>
</feature>